<protein>
    <submittedName>
        <fullName evidence="1">16696_t:CDS:1</fullName>
    </submittedName>
</protein>
<name>A0A9N9C655_FUNMO</name>
<organism evidence="1 2">
    <name type="scientific">Funneliformis mosseae</name>
    <name type="common">Endomycorrhizal fungus</name>
    <name type="synonym">Glomus mosseae</name>
    <dbReference type="NCBI Taxonomy" id="27381"/>
    <lineage>
        <taxon>Eukaryota</taxon>
        <taxon>Fungi</taxon>
        <taxon>Fungi incertae sedis</taxon>
        <taxon>Mucoromycota</taxon>
        <taxon>Glomeromycotina</taxon>
        <taxon>Glomeromycetes</taxon>
        <taxon>Glomerales</taxon>
        <taxon>Glomeraceae</taxon>
        <taxon>Funneliformis</taxon>
    </lineage>
</organism>
<dbReference type="Proteomes" id="UP000789375">
    <property type="component" value="Unassembled WGS sequence"/>
</dbReference>
<evidence type="ECO:0000313" key="1">
    <source>
        <dbReference type="EMBL" id="CAG8592134.1"/>
    </source>
</evidence>
<evidence type="ECO:0000313" key="2">
    <source>
        <dbReference type="Proteomes" id="UP000789375"/>
    </source>
</evidence>
<proteinExistence type="predicted"/>
<keyword evidence="2" id="KW-1185">Reference proteome</keyword>
<dbReference type="EMBL" id="CAJVPP010002216">
    <property type="protein sequence ID" value="CAG8592134.1"/>
    <property type="molecule type" value="Genomic_DNA"/>
</dbReference>
<feature type="non-terminal residue" evidence="1">
    <location>
        <position position="129"/>
    </location>
</feature>
<dbReference type="AlphaFoldDB" id="A0A9N9C655"/>
<sequence>MLTNPLKLNRLILNYCKKAMLPGIGPESCRKKISSAFIGFNFYYDWKFYARTKSPNFETYPIPSEEIRAYINVGGSVWAMDWCPNVSSEREQYLAIGGYKSTIGLYGAYDKLEITKYLLPKLGIIAYSF</sequence>
<gene>
    <name evidence="1" type="ORF">FMOSSE_LOCUS8496</name>
</gene>
<comment type="caution">
    <text evidence="1">The sequence shown here is derived from an EMBL/GenBank/DDBJ whole genome shotgun (WGS) entry which is preliminary data.</text>
</comment>
<reference evidence="1" key="1">
    <citation type="submission" date="2021-06" db="EMBL/GenBank/DDBJ databases">
        <authorList>
            <person name="Kallberg Y."/>
            <person name="Tangrot J."/>
            <person name="Rosling A."/>
        </authorList>
    </citation>
    <scope>NUCLEOTIDE SEQUENCE</scope>
    <source>
        <strain evidence="1">87-6 pot B 2015</strain>
    </source>
</reference>
<accession>A0A9N9C655</accession>